<name>A0A930VJF3_9ACTN</name>
<sequence length="255" mass="28264">MRYLLSVPPFTDPRVVVDLAVLAEESGWDGFFLWDHLRWDDKQEVHDPWVLLGAIAARTSRLVLGTLVTPLSRRRPWVVAKHLVTLDHLAPGRVVLGVGLGDPPDLDFSDLGDEGDHRTRAAILDEALEVVAGLVAGERVDHDGEHHRVHAAMRPAASRVPIWVAGRTPNKRPLERARRWDGYAPIGDGLDPASLVELVGPPPRPGWDLVVPWEDDAPALDYEAAGVTWLVKSVWPTDEGWVEELHDLAGRDPRT</sequence>
<gene>
    <name evidence="3" type="ORF">ISU07_21260</name>
</gene>
<dbReference type="EMBL" id="JADKPN010000017">
    <property type="protein sequence ID" value="MBF4765667.1"/>
    <property type="molecule type" value="Genomic_DNA"/>
</dbReference>
<accession>A0A930VJF3</accession>
<dbReference type="SUPFAM" id="SSF51679">
    <property type="entry name" value="Bacterial luciferase-like"/>
    <property type="match status" value="1"/>
</dbReference>
<evidence type="ECO:0000256" key="1">
    <source>
        <dbReference type="ARBA" id="ARBA00023002"/>
    </source>
</evidence>
<dbReference type="AlphaFoldDB" id="A0A930VJF3"/>
<protein>
    <submittedName>
        <fullName evidence="3">LLM class flavin-dependent oxidoreductase</fullName>
    </submittedName>
</protein>
<dbReference type="InterPro" id="IPR036661">
    <property type="entry name" value="Luciferase-like_sf"/>
</dbReference>
<dbReference type="Gene3D" id="3.20.20.30">
    <property type="entry name" value="Luciferase-like domain"/>
    <property type="match status" value="1"/>
</dbReference>
<reference evidence="3" key="1">
    <citation type="submission" date="2020-11" db="EMBL/GenBank/DDBJ databases">
        <title>Nocardioides sp. nov., isolated from Soil of Cynanchum wilfordii Hemsley rhizosphere.</title>
        <authorList>
            <person name="Lee J.-S."/>
            <person name="Suh M.K."/>
            <person name="Kim J.-S."/>
        </authorList>
    </citation>
    <scope>NUCLEOTIDE SEQUENCE</scope>
    <source>
        <strain evidence="3">KCTC 19275</strain>
    </source>
</reference>
<keyword evidence="4" id="KW-1185">Reference proteome</keyword>
<dbReference type="Pfam" id="PF00296">
    <property type="entry name" value="Bac_luciferase"/>
    <property type="match status" value="1"/>
</dbReference>
<proteinExistence type="predicted"/>
<dbReference type="RefSeq" id="WP_194708847.1">
    <property type="nucleotide sequence ID" value="NZ_JADKPN010000017.1"/>
</dbReference>
<evidence type="ECO:0000313" key="3">
    <source>
        <dbReference type="EMBL" id="MBF4765667.1"/>
    </source>
</evidence>
<keyword evidence="1" id="KW-0560">Oxidoreductase</keyword>
<organism evidence="3 4">
    <name type="scientific">Nocardioides islandensis</name>
    <dbReference type="NCBI Taxonomy" id="433663"/>
    <lineage>
        <taxon>Bacteria</taxon>
        <taxon>Bacillati</taxon>
        <taxon>Actinomycetota</taxon>
        <taxon>Actinomycetes</taxon>
        <taxon>Propionibacteriales</taxon>
        <taxon>Nocardioidaceae</taxon>
        <taxon>Nocardioides</taxon>
    </lineage>
</organism>
<feature type="domain" description="Luciferase-like" evidence="2">
    <location>
        <begin position="12"/>
        <end position="192"/>
    </location>
</feature>
<dbReference type="InterPro" id="IPR050564">
    <property type="entry name" value="F420-G6PD/mer"/>
</dbReference>
<dbReference type="PANTHER" id="PTHR43244">
    <property type="match status" value="1"/>
</dbReference>
<comment type="caution">
    <text evidence="3">The sequence shown here is derived from an EMBL/GenBank/DDBJ whole genome shotgun (WGS) entry which is preliminary data.</text>
</comment>
<dbReference type="PANTHER" id="PTHR43244:SF1">
    <property type="entry name" value="5,10-METHYLENETETRAHYDROMETHANOPTERIN REDUCTASE"/>
    <property type="match status" value="1"/>
</dbReference>
<dbReference type="InterPro" id="IPR011251">
    <property type="entry name" value="Luciferase-like_dom"/>
</dbReference>
<dbReference type="GO" id="GO:0016705">
    <property type="term" value="F:oxidoreductase activity, acting on paired donors, with incorporation or reduction of molecular oxygen"/>
    <property type="evidence" value="ECO:0007669"/>
    <property type="project" value="InterPro"/>
</dbReference>
<evidence type="ECO:0000313" key="4">
    <source>
        <dbReference type="Proteomes" id="UP000640489"/>
    </source>
</evidence>
<dbReference type="Proteomes" id="UP000640489">
    <property type="component" value="Unassembled WGS sequence"/>
</dbReference>
<evidence type="ECO:0000259" key="2">
    <source>
        <dbReference type="Pfam" id="PF00296"/>
    </source>
</evidence>